<keyword evidence="6 7" id="KW-0472">Membrane</keyword>
<dbReference type="Proteomes" id="UP000502136">
    <property type="component" value="Chromosome"/>
</dbReference>
<dbReference type="CDD" id="cd06173">
    <property type="entry name" value="MFS_MefA_like"/>
    <property type="match status" value="1"/>
</dbReference>
<accession>A0A6H2H4F8</accession>
<evidence type="ECO:0000256" key="6">
    <source>
        <dbReference type="ARBA" id="ARBA00023136"/>
    </source>
</evidence>
<feature type="transmembrane region" description="Helical" evidence="7">
    <location>
        <begin position="7"/>
        <end position="28"/>
    </location>
</feature>
<name>A0A6H2H4F8_9BACL</name>
<dbReference type="GO" id="GO:0022857">
    <property type="term" value="F:transmembrane transporter activity"/>
    <property type="evidence" value="ECO:0007669"/>
    <property type="project" value="InterPro"/>
</dbReference>
<dbReference type="InterPro" id="IPR036259">
    <property type="entry name" value="MFS_trans_sf"/>
</dbReference>
<keyword evidence="9" id="KW-1185">Reference proteome</keyword>
<comment type="subcellular location">
    <subcellularLocation>
        <location evidence="1">Cell membrane</location>
        <topology evidence="1">Multi-pass membrane protein</topology>
    </subcellularLocation>
</comment>
<dbReference type="PANTHER" id="PTHR43266">
    <property type="entry name" value="MACROLIDE-EFFLUX PROTEIN"/>
    <property type="match status" value="1"/>
</dbReference>
<evidence type="ECO:0000313" key="9">
    <source>
        <dbReference type="Proteomes" id="UP000502136"/>
    </source>
</evidence>
<feature type="transmembrane region" description="Helical" evidence="7">
    <location>
        <begin position="40"/>
        <end position="61"/>
    </location>
</feature>
<proteinExistence type="predicted"/>
<protein>
    <submittedName>
        <fullName evidence="8">MFS transporter</fullName>
    </submittedName>
</protein>
<evidence type="ECO:0000313" key="8">
    <source>
        <dbReference type="EMBL" id="QJC54552.1"/>
    </source>
</evidence>
<dbReference type="PRINTS" id="PR01988">
    <property type="entry name" value="EXPORTERBACE"/>
</dbReference>
<dbReference type="Pfam" id="PF07690">
    <property type="entry name" value="MFS_1"/>
    <property type="match status" value="1"/>
</dbReference>
<feature type="transmembrane region" description="Helical" evidence="7">
    <location>
        <begin position="134"/>
        <end position="157"/>
    </location>
</feature>
<dbReference type="InterPro" id="IPR011701">
    <property type="entry name" value="MFS"/>
</dbReference>
<dbReference type="AlphaFoldDB" id="A0A6H2H4F8"/>
<feature type="transmembrane region" description="Helical" evidence="7">
    <location>
        <begin position="261"/>
        <end position="278"/>
    </location>
</feature>
<dbReference type="EMBL" id="CP051428">
    <property type="protein sequence ID" value="QJC54552.1"/>
    <property type="molecule type" value="Genomic_DNA"/>
</dbReference>
<dbReference type="RefSeq" id="WP_168910058.1">
    <property type="nucleotide sequence ID" value="NZ_CP051428.1"/>
</dbReference>
<evidence type="ECO:0000256" key="3">
    <source>
        <dbReference type="ARBA" id="ARBA00022475"/>
    </source>
</evidence>
<dbReference type="KEGG" id="palr:HGI30_22475"/>
<keyword evidence="4 7" id="KW-0812">Transmembrane</keyword>
<evidence type="ECO:0000256" key="7">
    <source>
        <dbReference type="SAM" id="Phobius"/>
    </source>
</evidence>
<sequence>MTTWRQAVLLVSGLGLSYLGNWIYFVAINLTVLDLSGGSAAAVAGLFVLRPAALLLTNFWSGSIVDRADPRRLMIASDVVRGALMAAIPFVSTLWGIYGLVFLIGLAGSFFGPSQQVYIVKLIPGEERARFNSILGMSSSGAFLLGPAVSGLLIPLWGADFSIFFNAATFFACAGMIALLPPVGKGRAVASAAPKEAEADRGEWAAGAAERSLHGSNSADEPSLPAGSALAAPGKVRLPQLRALAADWREVGRFARSAKPFLLVYGLFQGAMLLGAAIDSQEATFILEQLALSPEAYGLLVSMTGIGSLAGASTAALLARRVPFLWYLGGGTFLTCLFYLLFYLSDGFWMPAAAFIGLGFGMAYAGAGYATYFQQQVPPDLMGRVASASDMAQGGLQIGLTLLVGLLADRLGLQAVCIAFAALSVGLGLALFVRTSLFRRPAAGGSSGFGI</sequence>
<feature type="transmembrane region" description="Helical" evidence="7">
    <location>
        <begin position="298"/>
        <end position="317"/>
    </location>
</feature>
<dbReference type="GO" id="GO:0005886">
    <property type="term" value="C:plasma membrane"/>
    <property type="evidence" value="ECO:0007669"/>
    <property type="project" value="UniProtKB-SubCell"/>
</dbReference>
<evidence type="ECO:0000256" key="5">
    <source>
        <dbReference type="ARBA" id="ARBA00022989"/>
    </source>
</evidence>
<dbReference type="InterPro" id="IPR022324">
    <property type="entry name" value="Bacilysin_exporter_BacE_put"/>
</dbReference>
<keyword evidence="5 7" id="KW-1133">Transmembrane helix</keyword>
<reference evidence="8 9" key="1">
    <citation type="submission" date="2020-04" db="EMBL/GenBank/DDBJ databases">
        <title>Novel Paenibacillus strain UniB2 isolated from commercial digestive syrup.</title>
        <authorList>
            <person name="Thorat V."/>
            <person name="Kirdat K."/>
            <person name="Tiwarekar B."/>
            <person name="Yadav A."/>
        </authorList>
    </citation>
    <scope>NUCLEOTIDE SEQUENCE [LARGE SCALE GENOMIC DNA]</scope>
    <source>
        <strain evidence="8 9">UniB2</strain>
    </source>
</reference>
<feature type="transmembrane region" description="Helical" evidence="7">
    <location>
        <begin position="413"/>
        <end position="433"/>
    </location>
</feature>
<dbReference type="PANTHER" id="PTHR43266:SF7">
    <property type="entry name" value="TRANSPORTER, PUTATIVE-RELATED"/>
    <property type="match status" value="1"/>
</dbReference>
<evidence type="ECO:0000256" key="1">
    <source>
        <dbReference type="ARBA" id="ARBA00004651"/>
    </source>
</evidence>
<feature type="transmembrane region" description="Helical" evidence="7">
    <location>
        <begin position="348"/>
        <end position="373"/>
    </location>
</feature>
<evidence type="ECO:0000256" key="4">
    <source>
        <dbReference type="ARBA" id="ARBA00022692"/>
    </source>
</evidence>
<organism evidence="8 9">
    <name type="scientific">Paenibacillus albicereus</name>
    <dbReference type="NCBI Taxonomy" id="2726185"/>
    <lineage>
        <taxon>Bacteria</taxon>
        <taxon>Bacillati</taxon>
        <taxon>Bacillota</taxon>
        <taxon>Bacilli</taxon>
        <taxon>Bacillales</taxon>
        <taxon>Paenibacillaceae</taxon>
        <taxon>Paenibacillus</taxon>
    </lineage>
</organism>
<dbReference type="SUPFAM" id="SSF103473">
    <property type="entry name" value="MFS general substrate transporter"/>
    <property type="match status" value="1"/>
</dbReference>
<dbReference type="Gene3D" id="1.20.1250.20">
    <property type="entry name" value="MFS general substrate transporter like domains"/>
    <property type="match status" value="1"/>
</dbReference>
<feature type="transmembrane region" description="Helical" evidence="7">
    <location>
        <begin position="163"/>
        <end position="180"/>
    </location>
</feature>
<keyword evidence="2" id="KW-0813">Transport</keyword>
<gene>
    <name evidence="8" type="ORF">HGI30_22475</name>
</gene>
<keyword evidence="3" id="KW-1003">Cell membrane</keyword>
<feature type="transmembrane region" description="Helical" evidence="7">
    <location>
        <begin position="324"/>
        <end position="342"/>
    </location>
</feature>
<evidence type="ECO:0000256" key="2">
    <source>
        <dbReference type="ARBA" id="ARBA00022448"/>
    </source>
</evidence>